<feature type="non-terminal residue" evidence="1">
    <location>
        <position position="1"/>
    </location>
</feature>
<proteinExistence type="predicted"/>
<evidence type="ECO:0000313" key="2">
    <source>
        <dbReference type="EMBL" id="CAL4793210.1"/>
    </source>
</evidence>
<gene>
    <name evidence="1" type="ORF">C1SCF055_LOCUS31583</name>
</gene>
<keyword evidence="3" id="KW-1185">Reference proteome</keyword>
<reference evidence="1" key="1">
    <citation type="submission" date="2022-10" db="EMBL/GenBank/DDBJ databases">
        <authorList>
            <person name="Chen Y."/>
            <person name="Dougan E. K."/>
            <person name="Chan C."/>
            <person name="Rhodes N."/>
            <person name="Thang M."/>
        </authorList>
    </citation>
    <scope>NUCLEOTIDE SEQUENCE</scope>
</reference>
<dbReference type="AlphaFoldDB" id="A0A9P1DBB4"/>
<evidence type="ECO:0000313" key="3">
    <source>
        <dbReference type="Proteomes" id="UP001152797"/>
    </source>
</evidence>
<dbReference type="EMBL" id="CAMXCT020003719">
    <property type="protein sequence ID" value="CAL1159273.1"/>
    <property type="molecule type" value="Genomic_DNA"/>
</dbReference>
<accession>A0A9P1DBB4</accession>
<comment type="caution">
    <text evidence="1">The sequence shown here is derived from an EMBL/GenBank/DDBJ whole genome shotgun (WGS) entry which is preliminary data.</text>
</comment>
<dbReference type="EMBL" id="CAMXCT030003719">
    <property type="protein sequence ID" value="CAL4793210.1"/>
    <property type="molecule type" value="Genomic_DNA"/>
</dbReference>
<dbReference type="Proteomes" id="UP001152797">
    <property type="component" value="Unassembled WGS sequence"/>
</dbReference>
<protein>
    <submittedName>
        <fullName evidence="2">Telomerase Cajal body protein 1</fullName>
    </submittedName>
</protein>
<organism evidence="1">
    <name type="scientific">Cladocopium goreaui</name>
    <dbReference type="NCBI Taxonomy" id="2562237"/>
    <lineage>
        <taxon>Eukaryota</taxon>
        <taxon>Sar</taxon>
        <taxon>Alveolata</taxon>
        <taxon>Dinophyceae</taxon>
        <taxon>Suessiales</taxon>
        <taxon>Symbiodiniaceae</taxon>
        <taxon>Cladocopium</taxon>
    </lineage>
</organism>
<dbReference type="EMBL" id="CAMXCT010003719">
    <property type="protein sequence ID" value="CAI4005898.1"/>
    <property type="molecule type" value="Genomic_DNA"/>
</dbReference>
<name>A0A9P1DBB4_9DINO</name>
<reference evidence="2 3" key="2">
    <citation type="submission" date="2024-05" db="EMBL/GenBank/DDBJ databases">
        <authorList>
            <person name="Chen Y."/>
            <person name="Shah S."/>
            <person name="Dougan E. K."/>
            <person name="Thang M."/>
            <person name="Chan C."/>
        </authorList>
    </citation>
    <scope>NUCLEOTIDE SEQUENCE [LARGE SCALE GENOMIC DNA]</scope>
</reference>
<sequence length="77" mass="8539">VKDDNNYDFLTKLLINIGVVVPNPATVQAALAAVGKEHCLLGKAWAEQEGNLHRGLLQYAIRRANRNPDSRTGWRSL</sequence>
<evidence type="ECO:0000313" key="1">
    <source>
        <dbReference type="EMBL" id="CAI4005898.1"/>
    </source>
</evidence>